<evidence type="ECO:0000313" key="2">
    <source>
        <dbReference type="Proteomes" id="UP001226091"/>
    </source>
</evidence>
<organism evidence="1 2">
    <name type="scientific">Metabacillus hrfriensis</name>
    <dbReference type="NCBI Taxonomy" id="3048891"/>
    <lineage>
        <taxon>Bacteria</taxon>
        <taxon>Bacillati</taxon>
        <taxon>Bacillota</taxon>
        <taxon>Bacilli</taxon>
        <taxon>Bacillales</taxon>
        <taxon>Bacillaceae</taxon>
        <taxon>Metabacillus</taxon>
    </lineage>
</organism>
<dbReference type="EMBL" id="CP126116">
    <property type="protein sequence ID" value="WHZ56846.1"/>
    <property type="molecule type" value="Genomic_DNA"/>
</dbReference>
<dbReference type="Proteomes" id="UP001226091">
    <property type="component" value="Chromosome"/>
</dbReference>
<reference evidence="2" key="1">
    <citation type="journal article" date="2025" name="Aquaculture">
        <title>Assessment of the bioflocculant production and safety properties of Metabacillus hrfriensis sp. nov. based on phenotypic and whole-genome sequencing analysis.</title>
        <authorList>
            <person name="Zhang R."/>
            <person name="Zhao Z."/>
            <person name="Luo L."/>
            <person name="Wang S."/>
            <person name="Guo K."/>
            <person name="Xu W."/>
        </authorList>
    </citation>
    <scope>NUCLEOTIDE SEQUENCE [LARGE SCALE GENOMIC DNA]</scope>
    <source>
        <strain evidence="2">CT-WN-B3</strain>
    </source>
</reference>
<gene>
    <name evidence="1" type="ORF">QLQ22_19455</name>
</gene>
<evidence type="ECO:0000313" key="1">
    <source>
        <dbReference type="EMBL" id="WHZ56846.1"/>
    </source>
</evidence>
<accession>A0ACD4R8S2</accession>
<keyword evidence="2" id="KW-1185">Reference proteome</keyword>
<proteinExistence type="predicted"/>
<sequence>MKVLLEKSKNQQMPIEIIYLSEKGLITQRTIIVNEVNENYMKVYCFRKQQIRLLKTGNILSAAMPKRKAKFA</sequence>
<protein>
    <submittedName>
        <fullName evidence="1">Uncharacterized protein</fullName>
    </submittedName>
</protein>
<name>A0ACD4R8S2_9BACI</name>